<dbReference type="RefSeq" id="WP_006240334.1">
    <property type="nucleotide sequence ID" value="NZ_JH636049.1"/>
</dbReference>
<reference evidence="4 5" key="1">
    <citation type="submission" date="2012-01" db="EMBL/GenBank/DDBJ databases">
        <title>Improved High-Quality Draft sequence of Saccharomonospora xinjiangensis XJ-54.</title>
        <authorList>
            <consortium name="US DOE Joint Genome Institute"/>
            <person name="Lucas S."/>
            <person name="Han J."/>
            <person name="Lapidus A."/>
            <person name="Cheng J.-F."/>
            <person name="Goodwin L."/>
            <person name="Pitluck S."/>
            <person name="Peters L."/>
            <person name="Mikhailova N."/>
            <person name="Teshima H."/>
            <person name="Detter J.C."/>
            <person name="Han C."/>
            <person name="Tapia R."/>
            <person name="Land M."/>
            <person name="Hauser L."/>
            <person name="Kyrpides N."/>
            <person name="Ivanova N."/>
            <person name="Pagani I."/>
            <person name="Brambilla E.-M."/>
            <person name="Klenk H.-P."/>
            <person name="Woyke T."/>
        </authorList>
    </citation>
    <scope>NUCLEOTIDE SEQUENCE [LARGE SCALE GENOMIC DNA]</scope>
    <source>
        <strain evidence="4 5">XJ-54</strain>
    </source>
</reference>
<dbReference type="PANTHER" id="PTHR46553:SF3">
    <property type="entry name" value="ADENINE NUCLEOTIDE ALPHA HYDROLASES-LIKE SUPERFAMILY PROTEIN"/>
    <property type="match status" value="1"/>
</dbReference>
<dbReference type="InterPro" id="IPR006015">
    <property type="entry name" value="Universal_stress_UspA"/>
</dbReference>
<proteinExistence type="inferred from homology"/>
<sequence length="178" mass="19163">MARKTNKPIVVGVDRSPAARVALEWAIDEALVRDCAVRAVVVWSVDVTREPPWEPVEKIRARHARELDDTLAEVTRGREHLPRIVPVVIEAAPAAGLIEASEGAAMLVVARRAGQWVRRALLGSVSSACVKHARVPVVVIPPSDEPWEGAEAASEAEGSEDVAGAEEWPVDEQAPPGR</sequence>
<dbReference type="OrthoDB" id="5244367at2"/>
<evidence type="ECO:0000256" key="2">
    <source>
        <dbReference type="SAM" id="MobiDB-lite"/>
    </source>
</evidence>
<dbReference type="PANTHER" id="PTHR46553">
    <property type="entry name" value="ADENINE NUCLEOTIDE ALPHA HYDROLASES-LIKE SUPERFAMILY PROTEIN"/>
    <property type="match status" value="1"/>
</dbReference>
<feature type="domain" description="UspA" evidence="3">
    <location>
        <begin position="6"/>
        <end position="141"/>
    </location>
</feature>
<dbReference type="AlphaFoldDB" id="I0V7J9"/>
<comment type="similarity">
    <text evidence="1">Belongs to the universal stress protein A family.</text>
</comment>
<dbReference type="STRING" id="882086.SacxiDRAFT_3911"/>
<dbReference type="SUPFAM" id="SSF52402">
    <property type="entry name" value="Adenine nucleotide alpha hydrolases-like"/>
    <property type="match status" value="1"/>
</dbReference>
<feature type="compositionally biased region" description="Acidic residues" evidence="2">
    <location>
        <begin position="157"/>
        <end position="170"/>
    </location>
</feature>
<name>I0V7J9_9PSEU</name>
<evidence type="ECO:0000259" key="3">
    <source>
        <dbReference type="Pfam" id="PF00582"/>
    </source>
</evidence>
<evidence type="ECO:0000313" key="5">
    <source>
        <dbReference type="Proteomes" id="UP000004691"/>
    </source>
</evidence>
<dbReference type="InterPro" id="IPR014729">
    <property type="entry name" value="Rossmann-like_a/b/a_fold"/>
</dbReference>
<accession>I0V7J9</accession>
<evidence type="ECO:0000313" key="4">
    <source>
        <dbReference type="EMBL" id="EID56102.1"/>
    </source>
</evidence>
<organism evidence="4 5">
    <name type="scientific">Saccharomonospora xinjiangensis XJ-54</name>
    <dbReference type="NCBI Taxonomy" id="882086"/>
    <lineage>
        <taxon>Bacteria</taxon>
        <taxon>Bacillati</taxon>
        <taxon>Actinomycetota</taxon>
        <taxon>Actinomycetes</taxon>
        <taxon>Pseudonocardiales</taxon>
        <taxon>Pseudonocardiaceae</taxon>
        <taxon>Saccharomonospora</taxon>
    </lineage>
</organism>
<protein>
    <submittedName>
        <fullName evidence="4">Universal stress protein UspA-like protein</fullName>
    </submittedName>
</protein>
<dbReference type="EMBL" id="JH636049">
    <property type="protein sequence ID" value="EID56102.1"/>
    <property type="molecule type" value="Genomic_DNA"/>
</dbReference>
<evidence type="ECO:0000256" key="1">
    <source>
        <dbReference type="ARBA" id="ARBA00008791"/>
    </source>
</evidence>
<dbReference type="InterPro" id="IPR006016">
    <property type="entry name" value="UspA"/>
</dbReference>
<dbReference type="Proteomes" id="UP000004691">
    <property type="component" value="Unassembled WGS sequence"/>
</dbReference>
<dbReference type="eggNOG" id="COG0589">
    <property type="taxonomic scope" value="Bacteria"/>
</dbReference>
<feature type="region of interest" description="Disordered" evidence="2">
    <location>
        <begin position="142"/>
        <end position="178"/>
    </location>
</feature>
<gene>
    <name evidence="4" type="ORF">SacxiDRAFT_3911</name>
</gene>
<keyword evidence="5" id="KW-1185">Reference proteome</keyword>
<dbReference type="Pfam" id="PF00582">
    <property type="entry name" value="Usp"/>
    <property type="match status" value="1"/>
</dbReference>
<dbReference type="Gene3D" id="3.40.50.620">
    <property type="entry name" value="HUPs"/>
    <property type="match status" value="1"/>
</dbReference>
<dbReference type="PRINTS" id="PR01438">
    <property type="entry name" value="UNVRSLSTRESS"/>
</dbReference>
<dbReference type="HOGENOM" id="CLU_049301_9_5_11"/>